<dbReference type="EMBL" id="MU863890">
    <property type="protein sequence ID" value="KAK4203352.1"/>
    <property type="molecule type" value="Genomic_DNA"/>
</dbReference>
<evidence type="ECO:0000313" key="4">
    <source>
        <dbReference type="Proteomes" id="UP001303160"/>
    </source>
</evidence>
<gene>
    <name evidence="3" type="ORF">QBC40DRAFT_294018</name>
</gene>
<evidence type="ECO:0000313" key="3">
    <source>
        <dbReference type="EMBL" id="KAK4203352.1"/>
    </source>
</evidence>
<sequence length="166" mass="17713">MDGGLTHAHARHLATRGPSLHPKKREKKAACLLDHRNARTQARALGQNGTDGKPVAGVIVLPLLLSGGAVLTGCGAAGRKKKCLKKNGRSDRRDQPCDWASGSQAKSMPVEEIQSSHTLPRMLDLLEGTGIGTQTADRPLVRERKGGVQIAAGMQILFKREKFGPA</sequence>
<accession>A0AAN6XT92</accession>
<feature type="region of interest" description="Disordered" evidence="1">
    <location>
        <begin position="85"/>
        <end position="111"/>
    </location>
</feature>
<keyword evidence="4" id="KW-1185">Reference proteome</keyword>
<comment type="caution">
    <text evidence="3">The sequence shown here is derived from an EMBL/GenBank/DDBJ whole genome shotgun (WGS) entry which is preliminary data.</text>
</comment>
<protein>
    <submittedName>
        <fullName evidence="3">Uncharacterized protein</fullName>
    </submittedName>
</protein>
<reference evidence="3" key="2">
    <citation type="submission" date="2023-05" db="EMBL/GenBank/DDBJ databases">
        <authorList>
            <consortium name="Lawrence Berkeley National Laboratory"/>
            <person name="Steindorff A."/>
            <person name="Hensen N."/>
            <person name="Bonometti L."/>
            <person name="Westerberg I."/>
            <person name="Brannstrom I.O."/>
            <person name="Guillou S."/>
            <person name="Cros-Aarteil S."/>
            <person name="Calhoun S."/>
            <person name="Haridas S."/>
            <person name="Kuo A."/>
            <person name="Mondo S."/>
            <person name="Pangilinan J."/>
            <person name="Riley R."/>
            <person name="Labutti K."/>
            <person name="Andreopoulos B."/>
            <person name="Lipzen A."/>
            <person name="Chen C."/>
            <person name="Yanf M."/>
            <person name="Daum C."/>
            <person name="Ng V."/>
            <person name="Clum A."/>
            <person name="Ohm R."/>
            <person name="Martin F."/>
            <person name="Silar P."/>
            <person name="Natvig D."/>
            <person name="Lalanne C."/>
            <person name="Gautier V."/>
            <person name="Ament-Velasquez S.L."/>
            <person name="Kruys A."/>
            <person name="Hutchinson M.I."/>
            <person name="Powell A.J."/>
            <person name="Barry K."/>
            <person name="Miller A.N."/>
            <person name="Grigoriev I.V."/>
            <person name="Debuchy R."/>
            <person name="Gladieux P."/>
            <person name="Thoren M.H."/>
            <person name="Johannesson H."/>
        </authorList>
    </citation>
    <scope>NUCLEOTIDE SEQUENCE</scope>
    <source>
        <strain evidence="3">CBS 315.58</strain>
    </source>
</reference>
<name>A0AAN6XT92_9PEZI</name>
<evidence type="ECO:0000256" key="2">
    <source>
        <dbReference type="SAM" id="Phobius"/>
    </source>
</evidence>
<evidence type="ECO:0000256" key="1">
    <source>
        <dbReference type="SAM" id="MobiDB-lite"/>
    </source>
</evidence>
<keyword evidence="2" id="KW-1133">Transmembrane helix</keyword>
<feature type="region of interest" description="Disordered" evidence="1">
    <location>
        <begin position="1"/>
        <end position="24"/>
    </location>
</feature>
<proteinExistence type="predicted"/>
<feature type="transmembrane region" description="Helical" evidence="2">
    <location>
        <begin position="55"/>
        <end position="77"/>
    </location>
</feature>
<keyword evidence="2" id="KW-0812">Transmembrane</keyword>
<keyword evidence="2" id="KW-0472">Membrane</keyword>
<dbReference type="AlphaFoldDB" id="A0AAN6XT92"/>
<organism evidence="3 4">
    <name type="scientific">Triangularia verruculosa</name>
    <dbReference type="NCBI Taxonomy" id="2587418"/>
    <lineage>
        <taxon>Eukaryota</taxon>
        <taxon>Fungi</taxon>
        <taxon>Dikarya</taxon>
        <taxon>Ascomycota</taxon>
        <taxon>Pezizomycotina</taxon>
        <taxon>Sordariomycetes</taxon>
        <taxon>Sordariomycetidae</taxon>
        <taxon>Sordariales</taxon>
        <taxon>Podosporaceae</taxon>
        <taxon>Triangularia</taxon>
    </lineage>
</organism>
<dbReference type="Proteomes" id="UP001303160">
    <property type="component" value="Unassembled WGS sequence"/>
</dbReference>
<reference evidence="3" key="1">
    <citation type="journal article" date="2023" name="Mol. Phylogenet. Evol.">
        <title>Genome-scale phylogeny and comparative genomics of the fungal order Sordariales.</title>
        <authorList>
            <person name="Hensen N."/>
            <person name="Bonometti L."/>
            <person name="Westerberg I."/>
            <person name="Brannstrom I.O."/>
            <person name="Guillou S."/>
            <person name="Cros-Aarteil S."/>
            <person name="Calhoun S."/>
            <person name="Haridas S."/>
            <person name="Kuo A."/>
            <person name="Mondo S."/>
            <person name="Pangilinan J."/>
            <person name="Riley R."/>
            <person name="LaButti K."/>
            <person name="Andreopoulos B."/>
            <person name="Lipzen A."/>
            <person name="Chen C."/>
            <person name="Yan M."/>
            <person name="Daum C."/>
            <person name="Ng V."/>
            <person name="Clum A."/>
            <person name="Steindorff A."/>
            <person name="Ohm R.A."/>
            <person name="Martin F."/>
            <person name="Silar P."/>
            <person name="Natvig D.O."/>
            <person name="Lalanne C."/>
            <person name="Gautier V."/>
            <person name="Ament-Velasquez S.L."/>
            <person name="Kruys A."/>
            <person name="Hutchinson M.I."/>
            <person name="Powell A.J."/>
            <person name="Barry K."/>
            <person name="Miller A.N."/>
            <person name="Grigoriev I.V."/>
            <person name="Debuchy R."/>
            <person name="Gladieux P."/>
            <person name="Hiltunen Thoren M."/>
            <person name="Johannesson H."/>
        </authorList>
    </citation>
    <scope>NUCLEOTIDE SEQUENCE</scope>
    <source>
        <strain evidence="3">CBS 315.58</strain>
    </source>
</reference>